<dbReference type="OrthoDB" id="6168250at2"/>
<dbReference type="EMBL" id="FRFG01000026">
    <property type="protein sequence ID" value="SHO56552.1"/>
    <property type="molecule type" value="Genomic_DNA"/>
</dbReference>
<dbReference type="SUPFAM" id="SSF143120">
    <property type="entry name" value="YefM-like"/>
    <property type="match status" value="1"/>
</dbReference>
<proteinExistence type="inferred from homology"/>
<reference evidence="3" key="1">
    <citation type="submission" date="2016-12" db="EMBL/GenBank/DDBJ databases">
        <authorList>
            <person name="Rodrigo-Torres L."/>
            <person name="Arahal R.D."/>
            <person name="Lucena T."/>
        </authorList>
    </citation>
    <scope>NUCLEOTIDE SEQUENCE [LARGE SCALE GENOMIC DNA]</scope>
</reference>
<dbReference type="InterPro" id="IPR036165">
    <property type="entry name" value="YefM-like_sf"/>
</dbReference>
<keyword evidence="3" id="KW-1185">Reference proteome</keyword>
<accession>A0A1M7YVA7</accession>
<dbReference type="STRING" id="1117707.VQ7734_02321"/>
<comment type="similarity">
    <text evidence="1">Belongs to the phD/YefM antitoxin family.</text>
</comment>
<sequence length="79" mass="9122">MKTQTIHYLKQHADNLSLEDGPLTIIQDGIPLYRIYSEQQAQQIDEVIALLKLTHLAERDISENEVMTPEDALNRLKHL</sequence>
<name>A0A1M7YVA7_9VIBR</name>
<dbReference type="Proteomes" id="UP000184600">
    <property type="component" value="Unassembled WGS sequence"/>
</dbReference>
<evidence type="ECO:0000313" key="2">
    <source>
        <dbReference type="EMBL" id="SHO56552.1"/>
    </source>
</evidence>
<dbReference type="AlphaFoldDB" id="A0A1M7YVA7"/>
<protein>
    <recommendedName>
        <fullName evidence="4">Phd_YefM</fullName>
    </recommendedName>
</protein>
<organism evidence="2 3">
    <name type="scientific">Vibrio quintilis</name>
    <dbReference type="NCBI Taxonomy" id="1117707"/>
    <lineage>
        <taxon>Bacteria</taxon>
        <taxon>Pseudomonadati</taxon>
        <taxon>Pseudomonadota</taxon>
        <taxon>Gammaproteobacteria</taxon>
        <taxon>Vibrionales</taxon>
        <taxon>Vibrionaceae</taxon>
        <taxon>Vibrio</taxon>
    </lineage>
</organism>
<evidence type="ECO:0000256" key="1">
    <source>
        <dbReference type="ARBA" id="ARBA00009981"/>
    </source>
</evidence>
<gene>
    <name evidence="2" type="ORF">VQ7734_02321</name>
</gene>
<evidence type="ECO:0000313" key="3">
    <source>
        <dbReference type="Proteomes" id="UP000184600"/>
    </source>
</evidence>
<evidence type="ECO:0008006" key="4">
    <source>
        <dbReference type="Google" id="ProtNLM"/>
    </source>
</evidence>